<dbReference type="EMBL" id="RCHU01000504">
    <property type="protein sequence ID" value="TKS03229.1"/>
    <property type="molecule type" value="Genomic_DNA"/>
</dbReference>
<comment type="similarity">
    <text evidence="1">Belongs to the zinc-containing alcohol dehydrogenase family.</text>
</comment>
<dbReference type="Gene3D" id="3.40.50.720">
    <property type="entry name" value="NAD(P)-binding Rossmann-like Domain"/>
    <property type="match status" value="2"/>
</dbReference>
<dbReference type="AlphaFoldDB" id="A0A4U5Q0R5"/>
<keyword evidence="4" id="KW-0560">Oxidoreductase</keyword>
<gene>
    <name evidence="5" type="ORF">D5086_0000152260</name>
</gene>
<reference evidence="5" key="1">
    <citation type="submission" date="2018-10" db="EMBL/GenBank/DDBJ databases">
        <title>Population genomic analysis revealed the cold adaptation of white poplar.</title>
        <authorList>
            <person name="Liu Y.-J."/>
        </authorList>
    </citation>
    <scope>NUCLEOTIDE SEQUENCE [LARGE SCALE GENOMIC DNA]</scope>
    <source>
        <strain evidence="5">PAL-ZL1</strain>
    </source>
</reference>
<name>A0A4U5Q0R5_POPAL</name>
<evidence type="ECO:0000313" key="5">
    <source>
        <dbReference type="EMBL" id="TKS03229.1"/>
    </source>
</evidence>
<keyword evidence="3" id="KW-0862">Zinc</keyword>
<evidence type="ECO:0008006" key="6">
    <source>
        <dbReference type="Google" id="ProtNLM"/>
    </source>
</evidence>
<protein>
    <recommendedName>
        <fullName evidence="6">Alcohol dehydrogenase-like C-terminal domain-containing protein</fullName>
    </recommendedName>
</protein>
<dbReference type="GO" id="GO:0016616">
    <property type="term" value="F:oxidoreductase activity, acting on the CH-OH group of donors, NAD or NADP as acceptor"/>
    <property type="evidence" value="ECO:0007669"/>
    <property type="project" value="InterPro"/>
</dbReference>
<evidence type="ECO:0000256" key="1">
    <source>
        <dbReference type="ARBA" id="ARBA00008072"/>
    </source>
</evidence>
<dbReference type="InterPro" id="IPR036291">
    <property type="entry name" value="NAD(P)-bd_dom_sf"/>
</dbReference>
<evidence type="ECO:0000256" key="2">
    <source>
        <dbReference type="ARBA" id="ARBA00022723"/>
    </source>
</evidence>
<sequence length="127" mass="13523">MNYCIHPFKDSNLADTPGKRVGVVGPGGLGHVAVKFGKAFGRHAARRSLDFIVDTVSAQRSRGGMLESLKVAVLGAPDKPIEPPAFPLILGKRSAKGSMTGSTRETQETLDVRGKHNISCDTELVKP</sequence>
<evidence type="ECO:0000256" key="4">
    <source>
        <dbReference type="ARBA" id="ARBA00023002"/>
    </source>
</evidence>
<dbReference type="SUPFAM" id="SSF51735">
    <property type="entry name" value="NAD(P)-binding Rossmann-fold domains"/>
    <property type="match status" value="1"/>
</dbReference>
<dbReference type="STRING" id="43335.A0A4U5Q0R5"/>
<evidence type="ECO:0000256" key="3">
    <source>
        <dbReference type="ARBA" id="ARBA00022833"/>
    </source>
</evidence>
<dbReference type="PANTHER" id="PTHR42683">
    <property type="entry name" value="ALDEHYDE REDUCTASE"/>
    <property type="match status" value="1"/>
</dbReference>
<accession>A0A4U5Q0R5</accession>
<comment type="caution">
    <text evidence="5">The sequence shown here is derived from an EMBL/GenBank/DDBJ whole genome shotgun (WGS) entry which is preliminary data.</text>
</comment>
<dbReference type="GO" id="GO:0046872">
    <property type="term" value="F:metal ion binding"/>
    <property type="evidence" value="ECO:0007669"/>
    <property type="project" value="UniProtKB-KW"/>
</dbReference>
<keyword evidence="2" id="KW-0479">Metal-binding</keyword>
<proteinExistence type="inferred from homology"/>
<dbReference type="InterPro" id="IPR047109">
    <property type="entry name" value="CAD-like"/>
</dbReference>
<organism evidence="5">
    <name type="scientific">Populus alba</name>
    <name type="common">White poplar</name>
    <dbReference type="NCBI Taxonomy" id="43335"/>
    <lineage>
        <taxon>Eukaryota</taxon>
        <taxon>Viridiplantae</taxon>
        <taxon>Streptophyta</taxon>
        <taxon>Embryophyta</taxon>
        <taxon>Tracheophyta</taxon>
        <taxon>Spermatophyta</taxon>
        <taxon>Magnoliopsida</taxon>
        <taxon>eudicotyledons</taxon>
        <taxon>Gunneridae</taxon>
        <taxon>Pentapetalae</taxon>
        <taxon>rosids</taxon>
        <taxon>fabids</taxon>
        <taxon>Malpighiales</taxon>
        <taxon>Salicaceae</taxon>
        <taxon>Saliceae</taxon>
        <taxon>Populus</taxon>
    </lineage>
</organism>